<evidence type="ECO:0000256" key="1">
    <source>
        <dbReference type="SAM" id="MobiDB-lite"/>
    </source>
</evidence>
<feature type="region of interest" description="Disordered" evidence="1">
    <location>
        <begin position="1"/>
        <end position="26"/>
    </location>
</feature>
<dbReference type="Proteomes" id="UP000095042">
    <property type="component" value="Unassembled WGS sequence"/>
</dbReference>
<proteinExistence type="predicted"/>
<accession>A0A1E3WD18</accession>
<reference evidence="2 3" key="1">
    <citation type="journal article" date="2016" name="Environ. Microbiol.">
        <title>New Methyloceanibacter diversity from North Sea sediments includes methanotroph containing solely the soluble methane monooxygenase.</title>
        <authorList>
            <person name="Vekeman B."/>
            <person name="Kerckhof F.M."/>
            <person name="Cremers G."/>
            <person name="de Vos P."/>
            <person name="Vandamme P."/>
            <person name="Boon N."/>
            <person name="Op den Camp H.J."/>
            <person name="Heylen K."/>
        </authorList>
    </citation>
    <scope>NUCLEOTIDE SEQUENCE [LARGE SCALE GENOMIC DNA]</scope>
    <source>
        <strain evidence="2 3">R-67177</strain>
    </source>
</reference>
<keyword evidence="3" id="KW-1185">Reference proteome</keyword>
<dbReference type="GO" id="GO:0020037">
    <property type="term" value="F:heme binding"/>
    <property type="evidence" value="ECO:0007669"/>
    <property type="project" value="InterPro"/>
</dbReference>
<dbReference type="AlphaFoldDB" id="A0A1E3WD18"/>
<dbReference type="SUPFAM" id="SSF46626">
    <property type="entry name" value="Cytochrome c"/>
    <property type="match status" value="1"/>
</dbReference>
<protein>
    <recommendedName>
        <fullName evidence="4">Cytochrome c domain-containing protein</fullName>
    </recommendedName>
</protein>
<sequence length="82" mass="8793">MLTVSRGRRDGRQPNPDAPPFRTLSSKYPVSDLAESLAEGIVSGHPEMPIFVFMPNDVDAIIAYLESIQTTAPPAPGETPNG</sequence>
<gene>
    <name evidence="2" type="ORF">AUC71_08175</name>
</gene>
<dbReference type="InterPro" id="IPR036909">
    <property type="entry name" value="Cyt_c-like_dom_sf"/>
</dbReference>
<dbReference type="GO" id="GO:0009055">
    <property type="term" value="F:electron transfer activity"/>
    <property type="evidence" value="ECO:0007669"/>
    <property type="project" value="InterPro"/>
</dbReference>
<evidence type="ECO:0000313" key="3">
    <source>
        <dbReference type="Proteomes" id="UP000095042"/>
    </source>
</evidence>
<dbReference type="EMBL" id="LPWD01000061">
    <property type="protein sequence ID" value="ODS03705.1"/>
    <property type="molecule type" value="Genomic_DNA"/>
</dbReference>
<comment type="caution">
    <text evidence="2">The sequence shown here is derived from an EMBL/GenBank/DDBJ whole genome shotgun (WGS) entry which is preliminary data.</text>
</comment>
<name>A0A1E3WD18_9HYPH</name>
<evidence type="ECO:0000313" key="2">
    <source>
        <dbReference type="EMBL" id="ODS03705.1"/>
    </source>
</evidence>
<organism evidence="2 3">
    <name type="scientific">Methyloceanibacter marginalis</name>
    <dbReference type="NCBI Taxonomy" id="1774971"/>
    <lineage>
        <taxon>Bacteria</taxon>
        <taxon>Pseudomonadati</taxon>
        <taxon>Pseudomonadota</taxon>
        <taxon>Alphaproteobacteria</taxon>
        <taxon>Hyphomicrobiales</taxon>
        <taxon>Hyphomicrobiaceae</taxon>
        <taxon>Methyloceanibacter</taxon>
    </lineage>
</organism>
<evidence type="ECO:0008006" key="4">
    <source>
        <dbReference type="Google" id="ProtNLM"/>
    </source>
</evidence>